<evidence type="ECO:0000313" key="6">
    <source>
        <dbReference type="EMBL" id="MCY0148507.1"/>
    </source>
</evidence>
<comment type="similarity">
    <text evidence="1">Belongs to the bacterial solute-binding protein 3 family.</text>
</comment>
<reference evidence="6" key="1">
    <citation type="submission" date="2022-10" db="EMBL/GenBank/DDBJ databases">
        <title>Hoeflea sp. G2-23, isolated from marine algae.</title>
        <authorList>
            <person name="Kristyanto S."/>
            <person name="Kim J.M."/>
            <person name="Jeon C.O."/>
        </authorList>
    </citation>
    <scope>NUCLEOTIDE SEQUENCE</scope>
    <source>
        <strain evidence="6">G2-23</strain>
    </source>
</reference>
<protein>
    <submittedName>
        <fullName evidence="6">Transporter substrate-binding domain-containing protein</fullName>
    </submittedName>
</protein>
<accession>A0ABT3Z9P5</accession>
<name>A0ABT3Z9P5_9HYPH</name>
<dbReference type="SUPFAM" id="SSF53850">
    <property type="entry name" value="Periplasmic binding protein-like II"/>
    <property type="match status" value="1"/>
</dbReference>
<sequence length="299" mass="32741">MHSFKVRIGAVLAASTLGLLASVTASSADTCGEPGKSTLQIVQERGVLRAGVRPDFPPIGSVDSTGKIVGFGADIAREFAKHLGVEVEFIQTTSSNRFPNLLTCKTDADFGATTATKVRDEQVDFVPHYAWDVAVILVQKGQPTDPNVYLKDADAVVCSTQGGIWGNVWKEKALEMGTDTDVKLYREEPDIVLAMASGKCDIAPIALNTAQVILGKLGEQAANVVIGGEFQKDANGLFVRENDSDWRDWLNWGQQRLYAEGRFQELYVEHFGYEPSFVPWEQGMLQPQVMEVAKEGDKW</sequence>
<dbReference type="EMBL" id="JAOVZR010000001">
    <property type="protein sequence ID" value="MCY0148507.1"/>
    <property type="molecule type" value="Genomic_DNA"/>
</dbReference>
<feature type="signal peptide" evidence="4">
    <location>
        <begin position="1"/>
        <end position="27"/>
    </location>
</feature>
<dbReference type="Proteomes" id="UP001073227">
    <property type="component" value="Unassembled WGS sequence"/>
</dbReference>
<dbReference type="InterPro" id="IPR051455">
    <property type="entry name" value="Bact_solute-bind_prot3"/>
</dbReference>
<evidence type="ECO:0000259" key="5">
    <source>
        <dbReference type="SMART" id="SM00062"/>
    </source>
</evidence>
<evidence type="ECO:0000256" key="2">
    <source>
        <dbReference type="ARBA" id="ARBA00022448"/>
    </source>
</evidence>
<evidence type="ECO:0000313" key="7">
    <source>
        <dbReference type="Proteomes" id="UP001073227"/>
    </source>
</evidence>
<dbReference type="SMART" id="SM00062">
    <property type="entry name" value="PBPb"/>
    <property type="match status" value="1"/>
</dbReference>
<evidence type="ECO:0000256" key="4">
    <source>
        <dbReference type="SAM" id="SignalP"/>
    </source>
</evidence>
<keyword evidence="3 4" id="KW-0732">Signal</keyword>
<proteinExistence type="inferred from homology"/>
<keyword evidence="2" id="KW-0813">Transport</keyword>
<comment type="caution">
    <text evidence="6">The sequence shown here is derived from an EMBL/GenBank/DDBJ whole genome shotgun (WGS) entry which is preliminary data.</text>
</comment>
<dbReference type="PANTHER" id="PTHR30085:SF6">
    <property type="entry name" value="ABC TRANSPORTER GLUTAMINE-BINDING PROTEIN GLNH"/>
    <property type="match status" value="1"/>
</dbReference>
<dbReference type="Gene3D" id="3.40.190.10">
    <property type="entry name" value="Periplasmic binding protein-like II"/>
    <property type="match status" value="2"/>
</dbReference>
<dbReference type="Pfam" id="PF00497">
    <property type="entry name" value="SBP_bac_3"/>
    <property type="match status" value="1"/>
</dbReference>
<feature type="domain" description="Solute-binding protein family 3/N-terminal" evidence="5">
    <location>
        <begin position="47"/>
        <end position="274"/>
    </location>
</feature>
<dbReference type="PANTHER" id="PTHR30085">
    <property type="entry name" value="AMINO ACID ABC TRANSPORTER PERMEASE"/>
    <property type="match status" value="1"/>
</dbReference>
<gene>
    <name evidence="6" type="ORF">OEG84_12470</name>
</gene>
<dbReference type="InterPro" id="IPR001638">
    <property type="entry name" value="Solute-binding_3/MltF_N"/>
</dbReference>
<keyword evidence="7" id="KW-1185">Reference proteome</keyword>
<feature type="chain" id="PRO_5045367910" evidence="4">
    <location>
        <begin position="28"/>
        <end position="299"/>
    </location>
</feature>
<dbReference type="RefSeq" id="WP_267654070.1">
    <property type="nucleotide sequence ID" value="NZ_JAOVZR010000001.1"/>
</dbReference>
<evidence type="ECO:0000256" key="1">
    <source>
        <dbReference type="ARBA" id="ARBA00010333"/>
    </source>
</evidence>
<evidence type="ECO:0000256" key="3">
    <source>
        <dbReference type="ARBA" id="ARBA00022729"/>
    </source>
</evidence>
<organism evidence="6 7">
    <name type="scientific">Hoeflea algicola</name>
    <dbReference type="NCBI Taxonomy" id="2983763"/>
    <lineage>
        <taxon>Bacteria</taxon>
        <taxon>Pseudomonadati</taxon>
        <taxon>Pseudomonadota</taxon>
        <taxon>Alphaproteobacteria</taxon>
        <taxon>Hyphomicrobiales</taxon>
        <taxon>Rhizobiaceae</taxon>
        <taxon>Hoeflea</taxon>
    </lineage>
</organism>